<dbReference type="PANTHER" id="PTHR31161">
    <property type="entry name" value="PROTEIN GRAVITROPIC IN THE LIGHT 1"/>
    <property type="match status" value="1"/>
</dbReference>
<feature type="domain" description="GIL1/IRKI C-terminal" evidence="3">
    <location>
        <begin position="399"/>
        <end position="454"/>
    </location>
</feature>
<reference evidence="4" key="1">
    <citation type="submission" date="2019-09" db="EMBL/GenBank/DDBJ databases">
        <authorList>
            <person name="Zhang L."/>
        </authorList>
    </citation>
    <scope>NUCLEOTIDE SEQUENCE</scope>
</reference>
<protein>
    <submittedName>
        <fullName evidence="4">Uncharacterized protein</fullName>
    </submittedName>
</protein>
<dbReference type="InterPro" id="IPR056813">
    <property type="entry name" value="GIL1_IRKI_C"/>
</dbReference>
<evidence type="ECO:0000256" key="1">
    <source>
        <dbReference type="SAM" id="Coils"/>
    </source>
</evidence>
<accession>A0A5K1CRT4</accession>
<dbReference type="Gramene" id="NC4G0023900.1">
    <property type="protein sequence ID" value="NC4G0023900.1:cds"/>
    <property type="gene ID" value="NC4G0023900"/>
</dbReference>
<dbReference type="OMA" id="MVFMENV"/>
<evidence type="ECO:0000313" key="4">
    <source>
        <dbReference type="EMBL" id="VVW30367.1"/>
    </source>
</evidence>
<gene>
    <name evidence="4" type="ORF">NYM_LOCUS17223</name>
</gene>
<evidence type="ECO:0000259" key="3">
    <source>
        <dbReference type="Pfam" id="PF24994"/>
    </source>
</evidence>
<keyword evidence="1" id="KW-0175">Coiled coil</keyword>
<dbReference type="GO" id="GO:0009959">
    <property type="term" value="P:negative gravitropism"/>
    <property type="evidence" value="ECO:0007669"/>
    <property type="project" value="InterPro"/>
</dbReference>
<feature type="coiled-coil region" evidence="1">
    <location>
        <begin position="165"/>
        <end position="213"/>
    </location>
</feature>
<dbReference type="AlphaFoldDB" id="A0A5K1CRT4"/>
<dbReference type="InterPro" id="IPR006943">
    <property type="entry name" value="DUF641_pln"/>
</dbReference>
<dbReference type="EMBL" id="LR721782">
    <property type="protein sequence ID" value="VVW30367.1"/>
    <property type="molecule type" value="Genomic_DNA"/>
</dbReference>
<feature type="domain" description="DUF641" evidence="2">
    <location>
        <begin position="87"/>
        <end position="206"/>
    </location>
</feature>
<dbReference type="OrthoDB" id="1915848at2759"/>
<dbReference type="Pfam" id="PF24994">
    <property type="entry name" value="GIL1_IRKI_C"/>
    <property type="match status" value="1"/>
</dbReference>
<proteinExistence type="predicted"/>
<organism evidence="4">
    <name type="scientific">Nymphaea colorata</name>
    <name type="common">pocket water lily</name>
    <dbReference type="NCBI Taxonomy" id="210225"/>
    <lineage>
        <taxon>Eukaryota</taxon>
        <taxon>Viridiplantae</taxon>
        <taxon>Streptophyta</taxon>
        <taxon>Embryophyta</taxon>
        <taxon>Tracheophyta</taxon>
        <taxon>Spermatophyta</taxon>
        <taxon>Magnoliopsida</taxon>
        <taxon>Nymphaeales</taxon>
        <taxon>Nymphaeaceae</taxon>
        <taxon>Nymphaea</taxon>
    </lineage>
</organism>
<sequence length="462" mass="52740">MQEMEKEEGTVKPPQITELFQRLASVCKSKTIEFFAEEDEYEQIPAMGDDDFDSKEELITDQKVVVIKPDHLRDPSEMPQIGTSPNLDSFLSCIFANIAAFESAYLQLQTAHTPFDVENVKAADRSAIAQLRKLSEVKHSYRTCSELPSLNWLLEAQVEERQSMLRTYEMTVNRLQSEIDRMDSEASVLKAHKEKLIRRNSVLTKRLEELNFRRASLSLSVFDSALREAIRLSHSFTKVLIDYMKHKRWDLDSAADSLHPGIDYAKKGHNRYAFLSYVCLEMFRGFDDESFSELNVSSFEEKDHLKRFISCSSIDALEVLRREEEGGFSKFCRKKYLQLVHPKMELSFLGNTEQRDVIANYSCSSWPLTNPLLVSFVKMAHAIWLLHILASAFESALGIFQVKRGARFSMVFMENVVRKSVVADSGDAGSAPIVGFTVVPGFRIGKTVIQCQVYLDGMRCIE</sequence>
<dbReference type="GO" id="GO:0009639">
    <property type="term" value="P:response to red or far red light"/>
    <property type="evidence" value="ECO:0007669"/>
    <property type="project" value="InterPro"/>
</dbReference>
<dbReference type="Pfam" id="PF04859">
    <property type="entry name" value="DUF641"/>
    <property type="match status" value="1"/>
</dbReference>
<evidence type="ECO:0000259" key="2">
    <source>
        <dbReference type="Pfam" id="PF04859"/>
    </source>
</evidence>
<dbReference type="InterPro" id="IPR040225">
    <property type="entry name" value="GIL1-like"/>
</dbReference>
<name>A0A5K1CRT4_9MAGN</name>